<dbReference type="EMBL" id="CP002105">
    <property type="protein sequence ID" value="ADL11622.1"/>
    <property type="molecule type" value="Genomic_DNA"/>
</dbReference>
<gene>
    <name evidence="1" type="ordered locus">Acear_0071</name>
</gene>
<accession>D9QST4</accession>
<dbReference type="AlphaFoldDB" id="D9QST4"/>
<evidence type="ECO:0000313" key="1">
    <source>
        <dbReference type="EMBL" id="ADL11622.1"/>
    </source>
</evidence>
<name>D9QST4_ACEAZ</name>
<sequence>MKTYRLEEEQVYSTQQREVSRPQVYSTYLDRCGNRQNRESKPSKQSPINRLVYKKQNLIRNGDFSHWKNQDQPKFWQGKNITQTSTSKTGAKAVQLNQITDGESKNGSQLWQKGECCSNIKVNLQFSIATLIIDSSKPLPCNPEITVELNWLDSKGDKLDTGLEFIIPADSIPAAQWTFFSRVSSAAPQGTEGFLLLFAVDAGTPVALDNLNLITL</sequence>
<dbReference type="STRING" id="574087.Acear_0071"/>
<reference evidence="1 2" key="1">
    <citation type="journal article" date="2010" name="Stand. Genomic Sci.">
        <title>Complete genome sequence of Acetohalobium arabaticum type strain (Z-7288).</title>
        <authorList>
            <person name="Sikorski J."/>
            <person name="Lapidus A."/>
            <person name="Chertkov O."/>
            <person name="Lucas S."/>
            <person name="Copeland A."/>
            <person name="Glavina Del Rio T."/>
            <person name="Nolan M."/>
            <person name="Tice H."/>
            <person name="Cheng J.F."/>
            <person name="Han C."/>
            <person name="Brambilla E."/>
            <person name="Pitluck S."/>
            <person name="Liolios K."/>
            <person name="Ivanova N."/>
            <person name="Mavromatis K."/>
            <person name="Mikhailova N."/>
            <person name="Pati A."/>
            <person name="Bruce D."/>
            <person name="Detter C."/>
            <person name="Tapia R."/>
            <person name="Goodwin L."/>
            <person name="Chen A."/>
            <person name="Palaniappan K."/>
            <person name="Land M."/>
            <person name="Hauser L."/>
            <person name="Chang Y.J."/>
            <person name="Jeffries C.D."/>
            <person name="Rohde M."/>
            <person name="Goker M."/>
            <person name="Spring S."/>
            <person name="Woyke T."/>
            <person name="Bristow J."/>
            <person name="Eisen J.A."/>
            <person name="Markowitz V."/>
            <person name="Hugenholtz P."/>
            <person name="Kyrpides N.C."/>
            <person name="Klenk H.P."/>
        </authorList>
    </citation>
    <scope>NUCLEOTIDE SEQUENCE [LARGE SCALE GENOMIC DNA]</scope>
    <source>
        <strain evidence="2">ATCC 49924 / DSM 5501 / Z-7288</strain>
    </source>
</reference>
<evidence type="ECO:0000313" key="2">
    <source>
        <dbReference type="Proteomes" id="UP000001661"/>
    </source>
</evidence>
<dbReference type="Gene3D" id="2.60.120.260">
    <property type="entry name" value="Galactose-binding domain-like"/>
    <property type="match status" value="1"/>
</dbReference>
<organism evidence="1 2">
    <name type="scientific">Acetohalobium arabaticum (strain ATCC 49924 / DSM 5501 / Z-7288)</name>
    <dbReference type="NCBI Taxonomy" id="574087"/>
    <lineage>
        <taxon>Bacteria</taxon>
        <taxon>Bacillati</taxon>
        <taxon>Bacillota</taxon>
        <taxon>Clostridia</taxon>
        <taxon>Halanaerobiales</taxon>
        <taxon>Halobacteroidaceae</taxon>
        <taxon>Acetohalobium</taxon>
    </lineage>
</organism>
<protein>
    <submittedName>
        <fullName evidence="1">Uncharacterized protein</fullName>
    </submittedName>
</protein>
<dbReference type="HOGENOM" id="CLU_1275401_0_0_9"/>
<dbReference type="KEGG" id="aar:Acear_0071"/>
<dbReference type="Proteomes" id="UP000001661">
    <property type="component" value="Chromosome"/>
</dbReference>
<dbReference type="RefSeq" id="WP_013277069.1">
    <property type="nucleotide sequence ID" value="NC_014378.1"/>
</dbReference>
<proteinExistence type="predicted"/>
<keyword evidence="2" id="KW-1185">Reference proteome</keyword>